<accession>A0A0E9WRJ4</accession>
<reference evidence="1" key="2">
    <citation type="journal article" date="2015" name="Fish Shellfish Immunol.">
        <title>Early steps in the European eel (Anguilla anguilla)-Vibrio vulnificus interaction in the gills: Role of the RtxA13 toxin.</title>
        <authorList>
            <person name="Callol A."/>
            <person name="Pajuelo D."/>
            <person name="Ebbesson L."/>
            <person name="Teles M."/>
            <person name="MacKenzie S."/>
            <person name="Amaro C."/>
        </authorList>
    </citation>
    <scope>NUCLEOTIDE SEQUENCE</scope>
</reference>
<name>A0A0E9WRJ4_ANGAN</name>
<protein>
    <submittedName>
        <fullName evidence="1">Uncharacterized protein</fullName>
    </submittedName>
</protein>
<dbReference type="EMBL" id="GBXM01016392">
    <property type="protein sequence ID" value="JAH92185.1"/>
    <property type="molecule type" value="Transcribed_RNA"/>
</dbReference>
<evidence type="ECO:0000313" key="1">
    <source>
        <dbReference type="EMBL" id="JAH92185.1"/>
    </source>
</evidence>
<reference evidence="1" key="1">
    <citation type="submission" date="2014-11" db="EMBL/GenBank/DDBJ databases">
        <authorList>
            <person name="Amaro Gonzalez C."/>
        </authorList>
    </citation>
    <scope>NUCLEOTIDE SEQUENCE</scope>
</reference>
<sequence>MLILSYLGDQVPLCLWEPYYMHSCCGEHKSKNKVTAERCM</sequence>
<proteinExistence type="predicted"/>
<organism evidence="1">
    <name type="scientific">Anguilla anguilla</name>
    <name type="common">European freshwater eel</name>
    <name type="synonym">Muraena anguilla</name>
    <dbReference type="NCBI Taxonomy" id="7936"/>
    <lineage>
        <taxon>Eukaryota</taxon>
        <taxon>Metazoa</taxon>
        <taxon>Chordata</taxon>
        <taxon>Craniata</taxon>
        <taxon>Vertebrata</taxon>
        <taxon>Euteleostomi</taxon>
        <taxon>Actinopterygii</taxon>
        <taxon>Neopterygii</taxon>
        <taxon>Teleostei</taxon>
        <taxon>Anguilliformes</taxon>
        <taxon>Anguillidae</taxon>
        <taxon>Anguilla</taxon>
    </lineage>
</organism>
<dbReference type="AlphaFoldDB" id="A0A0E9WRJ4"/>